<dbReference type="EC" id="3.4.23.36" evidence="9"/>
<evidence type="ECO:0000256" key="6">
    <source>
        <dbReference type="ARBA" id="ARBA00022801"/>
    </source>
</evidence>
<dbReference type="PANTHER" id="PTHR33695">
    <property type="entry name" value="LIPOPROTEIN SIGNAL PEPTIDASE"/>
    <property type="match status" value="1"/>
</dbReference>
<comment type="similarity">
    <text evidence="1 9 10">Belongs to the peptidase A8 family.</text>
</comment>
<comment type="caution">
    <text evidence="9">Lacks conserved residue(s) required for the propagation of feature annotation.</text>
</comment>
<evidence type="ECO:0000256" key="2">
    <source>
        <dbReference type="ARBA" id="ARBA00022475"/>
    </source>
</evidence>
<evidence type="ECO:0000256" key="9">
    <source>
        <dbReference type="HAMAP-Rule" id="MF_00161"/>
    </source>
</evidence>
<dbReference type="Proteomes" id="UP000282460">
    <property type="component" value="Unassembled WGS sequence"/>
</dbReference>
<evidence type="ECO:0000256" key="10">
    <source>
        <dbReference type="RuleBase" id="RU004181"/>
    </source>
</evidence>
<evidence type="ECO:0000256" key="3">
    <source>
        <dbReference type="ARBA" id="ARBA00022670"/>
    </source>
</evidence>
<comment type="function">
    <text evidence="9">This protein specifically catalyzes the removal of signal peptides from prolipoproteins.</text>
</comment>
<keyword evidence="7 9" id="KW-1133">Transmembrane helix</keyword>
<dbReference type="PANTHER" id="PTHR33695:SF1">
    <property type="entry name" value="LIPOPROTEIN SIGNAL PEPTIDASE"/>
    <property type="match status" value="1"/>
</dbReference>
<proteinExistence type="inferred from homology"/>
<name>A0A3L7J6D2_9MICO</name>
<feature type="active site" evidence="9">
    <location>
        <position position="129"/>
    </location>
</feature>
<dbReference type="UniPathway" id="UPA00665"/>
<dbReference type="EMBL" id="RCWJ01000001">
    <property type="protein sequence ID" value="RLQ86278.1"/>
    <property type="molecule type" value="Genomic_DNA"/>
</dbReference>
<dbReference type="NCBIfam" id="TIGR00077">
    <property type="entry name" value="lspA"/>
    <property type="match status" value="1"/>
</dbReference>
<keyword evidence="13" id="KW-1185">Reference proteome</keyword>
<comment type="catalytic activity">
    <reaction evidence="9">
        <text>Release of signal peptides from bacterial membrane prolipoproteins. Hydrolyzes -Xaa-Yaa-Zaa-|-(S,diacylglyceryl)Cys-, in which Xaa is hydrophobic (preferably Leu), and Yaa (Ala or Ser) and Zaa (Gly or Ala) have small, neutral side chains.</text>
        <dbReference type="EC" id="3.4.23.36"/>
    </reaction>
</comment>
<keyword evidence="8 9" id="KW-0472">Membrane</keyword>
<comment type="subcellular location">
    <subcellularLocation>
        <location evidence="9">Cell membrane</location>
        <topology evidence="9">Multi-pass membrane protein</topology>
    </subcellularLocation>
</comment>
<protein>
    <recommendedName>
        <fullName evidence="9">Lipoprotein signal peptidase</fullName>
        <ecNumber evidence="9">3.4.23.36</ecNumber>
    </recommendedName>
    <alternativeName>
        <fullName evidence="9">Prolipoprotein signal peptidase</fullName>
    </alternativeName>
    <alternativeName>
        <fullName evidence="9">Signal peptidase II</fullName>
        <shortName evidence="9">SPase II</shortName>
    </alternativeName>
</protein>
<dbReference type="PRINTS" id="PR00781">
    <property type="entry name" value="LIPOSIGPTASE"/>
</dbReference>
<evidence type="ECO:0000256" key="11">
    <source>
        <dbReference type="SAM" id="MobiDB-lite"/>
    </source>
</evidence>
<evidence type="ECO:0000256" key="4">
    <source>
        <dbReference type="ARBA" id="ARBA00022692"/>
    </source>
</evidence>
<dbReference type="GO" id="GO:0005886">
    <property type="term" value="C:plasma membrane"/>
    <property type="evidence" value="ECO:0007669"/>
    <property type="project" value="UniProtKB-SubCell"/>
</dbReference>
<keyword evidence="4 9" id="KW-0812">Transmembrane</keyword>
<dbReference type="GO" id="GO:0004190">
    <property type="term" value="F:aspartic-type endopeptidase activity"/>
    <property type="evidence" value="ECO:0007669"/>
    <property type="project" value="UniProtKB-UniRule"/>
</dbReference>
<evidence type="ECO:0000256" key="8">
    <source>
        <dbReference type="ARBA" id="ARBA00023136"/>
    </source>
</evidence>
<dbReference type="Pfam" id="PF01252">
    <property type="entry name" value="Peptidase_A8"/>
    <property type="match status" value="1"/>
</dbReference>
<evidence type="ECO:0000256" key="5">
    <source>
        <dbReference type="ARBA" id="ARBA00022750"/>
    </source>
</evidence>
<evidence type="ECO:0000313" key="13">
    <source>
        <dbReference type="Proteomes" id="UP000282460"/>
    </source>
</evidence>
<sequence>MPKTPTGTSSVRALVVLAALAGTALALDQFTKHLVVSNLPLGEQVPVLGDLLILQFVKNPGAAFSLAAGSTWIFSILATVVTVAIIVLARKIRSIGWAVVFGLLLGGVLGNLTDRFFREPSFGLGHVIDFISTPWMMPAIYNIADICIVSSMGLFIILTLRGINLDGSKTVATKDSEADATASVESDGASAEPAAQTIDSTPPLPEPAQPDSTTDPKHLPA</sequence>
<dbReference type="RefSeq" id="WP_121658638.1">
    <property type="nucleotide sequence ID" value="NZ_BMEK01000001.1"/>
</dbReference>
<evidence type="ECO:0000256" key="1">
    <source>
        <dbReference type="ARBA" id="ARBA00006139"/>
    </source>
</evidence>
<dbReference type="HAMAP" id="MF_00161">
    <property type="entry name" value="LspA"/>
    <property type="match status" value="1"/>
</dbReference>
<dbReference type="AlphaFoldDB" id="A0A3L7J6D2"/>
<dbReference type="GO" id="GO:0006508">
    <property type="term" value="P:proteolysis"/>
    <property type="evidence" value="ECO:0007669"/>
    <property type="project" value="UniProtKB-KW"/>
</dbReference>
<dbReference type="OrthoDB" id="4308908at2"/>
<feature type="transmembrane region" description="Helical" evidence="9">
    <location>
        <begin position="95"/>
        <end position="113"/>
    </location>
</feature>
<evidence type="ECO:0000313" key="12">
    <source>
        <dbReference type="EMBL" id="RLQ86278.1"/>
    </source>
</evidence>
<keyword evidence="3 9" id="KW-0645">Protease</keyword>
<gene>
    <name evidence="9 12" type="primary">lspA</name>
    <name evidence="12" type="ORF">D9V28_05480</name>
</gene>
<dbReference type="InterPro" id="IPR001872">
    <property type="entry name" value="Peptidase_A8"/>
</dbReference>
<feature type="region of interest" description="Disordered" evidence="11">
    <location>
        <begin position="174"/>
        <end position="221"/>
    </location>
</feature>
<comment type="pathway">
    <text evidence="9">Protein modification; lipoprotein biosynthesis (signal peptide cleavage).</text>
</comment>
<organism evidence="12 13">
    <name type="scientific">Mycetocola zhadangensis</name>
    <dbReference type="NCBI Taxonomy" id="1164595"/>
    <lineage>
        <taxon>Bacteria</taxon>
        <taxon>Bacillati</taxon>
        <taxon>Actinomycetota</taxon>
        <taxon>Actinomycetes</taxon>
        <taxon>Micrococcales</taxon>
        <taxon>Microbacteriaceae</taxon>
        <taxon>Mycetocola</taxon>
    </lineage>
</organism>
<comment type="caution">
    <text evidence="12">The sequence shown here is derived from an EMBL/GenBank/DDBJ whole genome shotgun (WGS) entry which is preliminary data.</text>
</comment>
<keyword evidence="5 9" id="KW-0064">Aspartyl protease</keyword>
<keyword evidence="6 9" id="KW-0378">Hydrolase</keyword>
<keyword evidence="2 9" id="KW-1003">Cell membrane</keyword>
<evidence type="ECO:0000256" key="7">
    <source>
        <dbReference type="ARBA" id="ARBA00022989"/>
    </source>
</evidence>
<accession>A0A3L7J6D2</accession>
<feature type="transmembrane region" description="Helical" evidence="9">
    <location>
        <begin position="139"/>
        <end position="160"/>
    </location>
</feature>
<reference evidence="12 13" key="1">
    <citation type="submission" date="2018-10" db="EMBL/GenBank/DDBJ databases">
        <authorList>
            <person name="Li J."/>
        </authorList>
    </citation>
    <scope>NUCLEOTIDE SEQUENCE [LARGE SCALE GENOMIC DNA]</scope>
    <source>
        <strain evidence="12 13">ZD1-4</strain>
    </source>
</reference>
<feature type="transmembrane region" description="Helical" evidence="9">
    <location>
        <begin position="62"/>
        <end position="88"/>
    </location>
</feature>
<feature type="active site" evidence="9">
    <location>
        <position position="145"/>
    </location>
</feature>